<dbReference type="RefSeq" id="WP_172113324.1">
    <property type="nucleotide sequence ID" value="NZ_JABFDN010000010.1"/>
</dbReference>
<evidence type="ECO:0000313" key="5">
    <source>
        <dbReference type="EMBL" id="NPU68248.1"/>
    </source>
</evidence>
<dbReference type="PANTHER" id="PTHR34136:SF1">
    <property type="entry name" value="UDP-N-ACETYL-D-MANNOSAMINURONIC ACID TRANSFERASE"/>
    <property type="match status" value="1"/>
</dbReference>
<name>A0ABX2CK18_9BRAD</name>
<organism evidence="5 6">
    <name type="scientific">Bradyrhizobium aeschynomenes</name>
    <dbReference type="NCBI Taxonomy" id="2734909"/>
    <lineage>
        <taxon>Bacteria</taxon>
        <taxon>Pseudomonadati</taxon>
        <taxon>Pseudomonadota</taxon>
        <taxon>Alphaproteobacteria</taxon>
        <taxon>Hyphomicrobiales</taxon>
        <taxon>Nitrobacteraceae</taxon>
        <taxon>Bradyrhizobium</taxon>
    </lineage>
</organism>
<dbReference type="CDD" id="cd07043">
    <property type="entry name" value="STAS_anti-anti-sigma_factors"/>
    <property type="match status" value="1"/>
</dbReference>
<dbReference type="InterPro" id="IPR002645">
    <property type="entry name" value="STAS_dom"/>
</dbReference>
<sequence>MLTTQELQEVGRSSYRVGGQSTGRGRPEVDAVTLDPAVHDDLSRDVYCILGVPIDAIGMRGVLGRIRDAARCKTRLLISTPNLNFLVASQWDRSFRQSLILSDLCTVDGMPVVWIARLIGIPIKSRTAGADIFDALKSDAGSANALKLFLFGGPQGAAERAARTLNSEPGGLRCVGWSNPGYCSAEEMSRDDIIEEINASGADFLVASLSSQKGQSWLLRNHDRLAIPIRAHLGAALNFQAGTVRRAPSVLRSLGLEWMWRIKEEPYLWRRYWNDGTAMLGLLVTHVMPFVLCTWWMRRTHERGEALTITQDHGARVVTLSLSGPADARHVDRAIPVFRAAAAARKRVTVDFSNVCAIDARFLGLLLMLRKQLEAQGCVASFVGVSPLMARIFRFGGLDLS</sequence>
<evidence type="ECO:0000256" key="2">
    <source>
        <dbReference type="ARBA" id="ARBA00022679"/>
    </source>
</evidence>
<dbReference type="PROSITE" id="PS50801">
    <property type="entry name" value="STAS"/>
    <property type="match status" value="1"/>
</dbReference>
<dbReference type="PANTHER" id="PTHR34136">
    <property type="match status" value="1"/>
</dbReference>
<dbReference type="Gene3D" id="3.30.750.24">
    <property type="entry name" value="STAS domain"/>
    <property type="match status" value="1"/>
</dbReference>
<keyword evidence="2" id="KW-0808">Transferase</keyword>
<feature type="domain" description="STAS" evidence="4">
    <location>
        <begin position="317"/>
        <end position="401"/>
    </location>
</feature>
<feature type="region of interest" description="Disordered" evidence="3">
    <location>
        <begin position="1"/>
        <end position="28"/>
    </location>
</feature>
<keyword evidence="1" id="KW-0328">Glycosyltransferase</keyword>
<comment type="caution">
    <text evidence="5">The sequence shown here is derived from an EMBL/GenBank/DDBJ whole genome shotgun (WGS) entry which is preliminary data.</text>
</comment>
<dbReference type="InterPro" id="IPR004629">
    <property type="entry name" value="WecG_TagA_CpsF"/>
</dbReference>
<dbReference type="SUPFAM" id="SSF52091">
    <property type="entry name" value="SpoIIaa-like"/>
    <property type="match status" value="1"/>
</dbReference>
<evidence type="ECO:0000256" key="3">
    <source>
        <dbReference type="SAM" id="MobiDB-lite"/>
    </source>
</evidence>
<dbReference type="InterPro" id="IPR036513">
    <property type="entry name" value="STAS_dom_sf"/>
</dbReference>
<dbReference type="NCBIfam" id="TIGR00696">
    <property type="entry name" value="wecG_tagA_cpsF"/>
    <property type="match status" value="1"/>
</dbReference>
<evidence type="ECO:0000313" key="6">
    <source>
        <dbReference type="Proteomes" id="UP000886476"/>
    </source>
</evidence>
<proteinExistence type="predicted"/>
<evidence type="ECO:0000259" key="4">
    <source>
        <dbReference type="PROSITE" id="PS50801"/>
    </source>
</evidence>
<reference evidence="5" key="1">
    <citation type="submission" date="2020-05" db="EMBL/GenBank/DDBJ databases">
        <title>Nod-independent and nitrogen-fixing Bradyrhizobium aeschynomene sp. nov. isolated from nodules of Aeschynomene indica.</title>
        <authorList>
            <person name="Zhang Z."/>
        </authorList>
    </citation>
    <scope>NUCLEOTIDE SEQUENCE</scope>
    <source>
        <strain evidence="5">83012</strain>
    </source>
</reference>
<dbReference type="CDD" id="cd06533">
    <property type="entry name" value="Glyco_transf_WecG_TagA"/>
    <property type="match status" value="1"/>
</dbReference>
<dbReference type="Proteomes" id="UP000886476">
    <property type="component" value="Unassembled WGS sequence"/>
</dbReference>
<keyword evidence="6" id="KW-1185">Reference proteome</keyword>
<gene>
    <name evidence="5" type="ORF">HL667_24830</name>
</gene>
<dbReference type="Pfam" id="PF13466">
    <property type="entry name" value="STAS_2"/>
    <property type="match status" value="1"/>
</dbReference>
<dbReference type="Pfam" id="PF03808">
    <property type="entry name" value="Glyco_tran_WecG"/>
    <property type="match status" value="1"/>
</dbReference>
<protein>
    <submittedName>
        <fullName evidence="5">WecB/TagA/CpsF family glycosyltransferase</fullName>
    </submittedName>
</protein>
<dbReference type="InterPro" id="IPR058548">
    <property type="entry name" value="MlaB-like_STAS"/>
</dbReference>
<accession>A0ABX2CK18</accession>
<dbReference type="EMBL" id="JABFDN010000010">
    <property type="protein sequence ID" value="NPU68248.1"/>
    <property type="molecule type" value="Genomic_DNA"/>
</dbReference>
<evidence type="ECO:0000256" key="1">
    <source>
        <dbReference type="ARBA" id="ARBA00022676"/>
    </source>
</evidence>